<dbReference type="AlphaFoldDB" id="A0A4S4KXG2"/>
<accession>A0A4S4KXG2</accession>
<dbReference type="GO" id="GO:0005737">
    <property type="term" value="C:cytoplasm"/>
    <property type="evidence" value="ECO:0007669"/>
    <property type="project" value="TreeGrafter"/>
</dbReference>
<evidence type="ECO:0000313" key="2">
    <source>
        <dbReference type="EMBL" id="THH03566.1"/>
    </source>
</evidence>
<dbReference type="OrthoDB" id="2405700at2759"/>
<dbReference type="PANTHER" id="PTHR28031:SF1">
    <property type="entry name" value="PROLINE-RICH PROTEIN HUA1"/>
    <property type="match status" value="1"/>
</dbReference>
<dbReference type="EMBL" id="SGPL01001315">
    <property type="protein sequence ID" value="THH03566.1"/>
    <property type="molecule type" value="Genomic_DNA"/>
</dbReference>
<feature type="compositionally biased region" description="Low complexity" evidence="1">
    <location>
        <begin position="22"/>
        <end position="32"/>
    </location>
</feature>
<dbReference type="Gene3D" id="6.20.20.10">
    <property type="match status" value="1"/>
</dbReference>
<comment type="caution">
    <text evidence="2">The sequence shown here is derived from an EMBL/GenBank/DDBJ whole genome shotgun (WGS) entry which is preliminary data.</text>
</comment>
<feature type="region of interest" description="Disordered" evidence="1">
    <location>
        <begin position="1"/>
        <end position="116"/>
    </location>
</feature>
<feature type="compositionally biased region" description="Basic and acidic residues" evidence="1">
    <location>
        <begin position="51"/>
        <end position="62"/>
    </location>
</feature>
<dbReference type="InterPro" id="IPR038910">
    <property type="entry name" value="Hua1-like"/>
</dbReference>
<dbReference type="Proteomes" id="UP000310158">
    <property type="component" value="Unassembled WGS sequence"/>
</dbReference>
<protein>
    <submittedName>
        <fullName evidence="2">Uncharacterized protein</fullName>
    </submittedName>
</protein>
<feature type="region of interest" description="Disordered" evidence="1">
    <location>
        <begin position="129"/>
        <end position="166"/>
    </location>
</feature>
<feature type="compositionally biased region" description="Pro residues" evidence="1">
    <location>
        <begin position="1"/>
        <end position="11"/>
    </location>
</feature>
<evidence type="ECO:0000256" key="1">
    <source>
        <dbReference type="SAM" id="MobiDB-lite"/>
    </source>
</evidence>
<name>A0A4S4KXG2_9AGAM</name>
<reference evidence="2 3" key="1">
    <citation type="submission" date="2019-02" db="EMBL/GenBank/DDBJ databases">
        <title>Genome sequencing of the rare red list fungi Bondarzewia mesenterica.</title>
        <authorList>
            <person name="Buettner E."/>
            <person name="Kellner H."/>
        </authorList>
    </citation>
    <scope>NUCLEOTIDE SEQUENCE [LARGE SCALE GENOMIC DNA]</scope>
    <source>
        <strain evidence="2 3">DSM 108281</strain>
    </source>
</reference>
<organism evidence="2 3">
    <name type="scientific">Bondarzewia mesenterica</name>
    <dbReference type="NCBI Taxonomy" id="1095465"/>
    <lineage>
        <taxon>Eukaryota</taxon>
        <taxon>Fungi</taxon>
        <taxon>Dikarya</taxon>
        <taxon>Basidiomycota</taxon>
        <taxon>Agaricomycotina</taxon>
        <taxon>Agaricomycetes</taxon>
        <taxon>Russulales</taxon>
        <taxon>Bondarzewiaceae</taxon>
        <taxon>Bondarzewia</taxon>
    </lineage>
</organism>
<gene>
    <name evidence="2" type="ORF">EW146_g10398</name>
</gene>
<sequence length="259" mass="27735">MQPPRTSPPPLNTRSEIPIDEAPPTYTATADTAHGESSVDFGPRRLGYHSSSRDRPQQRHLIDLIPDSNVSGSNEDPLPSPPSPPPSGSATNNTLLLHPPRAPRHARSHSASGDRPLSDFAREFYAAGSGTPDVLEDNRAPPTALCSASRRPTSPRPPTGERSRRGVPLVASISSGLPMPSTPPTLDTSRPRVVANSLGARLLRPGVLPPEGATIVRPGDPRLGGRLCWACEGRGYKHFLVFQEGVCEVCHGTGRVFRR</sequence>
<dbReference type="PANTHER" id="PTHR28031">
    <property type="entry name" value="PROLINE-RICH PROTEIN HUA1"/>
    <property type="match status" value="1"/>
</dbReference>
<proteinExistence type="predicted"/>
<feature type="compositionally biased region" description="Pro residues" evidence="1">
    <location>
        <begin position="78"/>
        <end position="87"/>
    </location>
</feature>
<evidence type="ECO:0000313" key="3">
    <source>
        <dbReference type="Proteomes" id="UP000310158"/>
    </source>
</evidence>
<keyword evidence="3" id="KW-1185">Reference proteome</keyword>